<sequence>MQPERVFHMIREEMRISATNTHHKFNLQEANETLGITDSSGIKIGVTSVYKVYKSTHLFCRYGRQGQEKMELHSSLCVPT</sequence>
<reference evidence="1 2" key="1">
    <citation type="journal article" date="2019" name="Sci. Rep.">
        <title>A high-quality genome of Eragrostis curvula grass provides insights into Poaceae evolution and supports new strategies to enhance forage quality.</title>
        <authorList>
            <person name="Carballo J."/>
            <person name="Santos B.A.C.M."/>
            <person name="Zappacosta D."/>
            <person name="Garbus I."/>
            <person name="Selva J.P."/>
            <person name="Gallo C.A."/>
            <person name="Diaz A."/>
            <person name="Albertini E."/>
            <person name="Caccamo M."/>
            <person name="Echenique V."/>
        </authorList>
    </citation>
    <scope>NUCLEOTIDE SEQUENCE [LARGE SCALE GENOMIC DNA]</scope>
    <source>
        <strain evidence="2">cv. Victoria</strain>
        <tissue evidence="1">Leaf</tissue>
    </source>
</reference>
<accession>A0A5J9TUS9</accession>
<proteinExistence type="predicted"/>
<keyword evidence="2" id="KW-1185">Reference proteome</keyword>
<organism evidence="1 2">
    <name type="scientific">Eragrostis curvula</name>
    <name type="common">weeping love grass</name>
    <dbReference type="NCBI Taxonomy" id="38414"/>
    <lineage>
        <taxon>Eukaryota</taxon>
        <taxon>Viridiplantae</taxon>
        <taxon>Streptophyta</taxon>
        <taxon>Embryophyta</taxon>
        <taxon>Tracheophyta</taxon>
        <taxon>Spermatophyta</taxon>
        <taxon>Magnoliopsida</taxon>
        <taxon>Liliopsida</taxon>
        <taxon>Poales</taxon>
        <taxon>Poaceae</taxon>
        <taxon>PACMAD clade</taxon>
        <taxon>Chloridoideae</taxon>
        <taxon>Eragrostideae</taxon>
        <taxon>Eragrostidinae</taxon>
        <taxon>Eragrostis</taxon>
    </lineage>
</organism>
<feature type="non-terminal residue" evidence="1">
    <location>
        <position position="1"/>
    </location>
</feature>
<dbReference type="Gramene" id="TVU14558">
    <property type="protein sequence ID" value="TVU14558"/>
    <property type="gene ID" value="EJB05_38033"/>
</dbReference>
<gene>
    <name evidence="1" type="ORF">EJB05_38033</name>
</gene>
<dbReference type="Proteomes" id="UP000324897">
    <property type="component" value="Unassembled WGS sequence"/>
</dbReference>
<evidence type="ECO:0000313" key="1">
    <source>
        <dbReference type="EMBL" id="TVU14558.1"/>
    </source>
</evidence>
<dbReference type="EMBL" id="RWGY01000031">
    <property type="protein sequence ID" value="TVU14558.1"/>
    <property type="molecule type" value="Genomic_DNA"/>
</dbReference>
<dbReference type="AlphaFoldDB" id="A0A5J9TUS9"/>
<protein>
    <submittedName>
        <fullName evidence="1">Uncharacterized protein</fullName>
    </submittedName>
</protein>
<comment type="caution">
    <text evidence="1">The sequence shown here is derived from an EMBL/GenBank/DDBJ whole genome shotgun (WGS) entry which is preliminary data.</text>
</comment>
<evidence type="ECO:0000313" key="2">
    <source>
        <dbReference type="Proteomes" id="UP000324897"/>
    </source>
</evidence>
<name>A0A5J9TUS9_9POAL</name>